<dbReference type="OrthoDB" id="5289013at2"/>
<dbReference type="SUPFAM" id="SSF55073">
    <property type="entry name" value="Nucleotide cyclase"/>
    <property type="match status" value="1"/>
</dbReference>
<dbReference type="KEGG" id="cof:FOZ74_11300"/>
<organism evidence="3 4">
    <name type="scientific">Comamonas flocculans</name>
    <dbReference type="NCBI Taxonomy" id="2597701"/>
    <lineage>
        <taxon>Bacteria</taxon>
        <taxon>Pseudomonadati</taxon>
        <taxon>Pseudomonadota</taxon>
        <taxon>Betaproteobacteria</taxon>
        <taxon>Burkholderiales</taxon>
        <taxon>Comamonadaceae</taxon>
        <taxon>Comamonas</taxon>
    </lineage>
</organism>
<name>A0A5B8RVM9_9BURK</name>
<evidence type="ECO:0000259" key="2">
    <source>
        <dbReference type="PROSITE" id="PS50887"/>
    </source>
</evidence>
<dbReference type="Pfam" id="PF00990">
    <property type="entry name" value="GGDEF"/>
    <property type="match status" value="1"/>
</dbReference>
<dbReference type="SMART" id="SM00267">
    <property type="entry name" value="GGDEF"/>
    <property type="match status" value="1"/>
</dbReference>
<dbReference type="EMBL" id="CP042344">
    <property type="protein sequence ID" value="QEA13571.1"/>
    <property type="molecule type" value="Genomic_DNA"/>
</dbReference>
<dbReference type="CDD" id="cd01949">
    <property type="entry name" value="GGDEF"/>
    <property type="match status" value="1"/>
</dbReference>
<dbReference type="NCBIfam" id="TIGR00254">
    <property type="entry name" value="GGDEF"/>
    <property type="match status" value="1"/>
</dbReference>
<sequence length="390" mass="42021">MMPAAPRQPRRRSLHAQFVRSLLGPLVLAFALAAGTSLWVSYRSSTAQAAEQRILTLQAFSHSLTQPQWDCDKTTAQGIIDTLARMPQVDGVRLHDTCSDTLLHAGRAMAGPPPAGPDHLESPVVYRDPQGRDYTVGQLQISYHPLSARDAAMQSLVPQLGIFLTMLAVVLVGAARVFEHAVGQPLARFRAAILASRPVHAAHAPAPRWLDELGDVTQAYDKLVHELKRLARHDPLTGLANRRALEEHLEHALHQGAPGLHVLLLDLDGFKPVNDRYGHAVGDAVLQGVAQRLRAALRQSDLVARLGGDEFVIVAPDRGAPEALERLLDKVDEAVRAPLVCDEHVLRVHASMGMALFPRDGHSAAALLAHADAAMYAAKQAGTPSGQGPA</sequence>
<dbReference type="InterPro" id="IPR000160">
    <property type="entry name" value="GGDEF_dom"/>
</dbReference>
<dbReference type="RefSeq" id="WP_146913161.1">
    <property type="nucleotide sequence ID" value="NZ_CP042344.1"/>
</dbReference>
<dbReference type="InterPro" id="IPR029787">
    <property type="entry name" value="Nucleotide_cyclase"/>
</dbReference>
<dbReference type="PANTHER" id="PTHR46663:SF2">
    <property type="entry name" value="GGDEF DOMAIN-CONTAINING PROTEIN"/>
    <property type="match status" value="1"/>
</dbReference>
<feature type="transmembrane region" description="Helical" evidence="1">
    <location>
        <begin position="156"/>
        <end position="178"/>
    </location>
</feature>
<reference evidence="3 4" key="1">
    <citation type="submission" date="2019-07" db="EMBL/GenBank/DDBJ databases">
        <title>Complete genome sequence of Comamonas sp. NLF 7-7 isolated from livestock.</title>
        <authorList>
            <person name="Kim D.H."/>
            <person name="Kim J.G."/>
        </authorList>
    </citation>
    <scope>NUCLEOTIDE SEQUENCE [LARGE SCALE GENOMIC DNA]</scope>
    <source>
        <strain evidence="3 4">NLF 7-7</strain>
    </source>
</reference>
<dbReference type="GO" id="GO:0003824">
    <property type="term" value="F:catalytic activity"/>
    <property type="evidence" value="ECO:0007669"/>
    <property type="project" value="UniProtKB-ARBA"/>
</dbReference>
<keyword evidence="1" id="KW-1133">Transmembrane helix</keyword>
<keyword evidence="1" id="KW-0472">Membrane</keyword>
<dbReference type="PROSITE" id="PS50887">
    <property type="entry name" value="GGDEF"/>
    <property type="match status" value="1"/>
</dbReference>
<dbReference type="Proteomes" id="UP000321199">
    <property type="component" value="Chromosome"/>
</dbReference>
<feature type="domain" description="GGDEF" evidence="2">
    <location>
        <begin position="258"/>
        <end position="390"/>
    </location>
</feature>
<proteinExistence type="predicted"/>
<dbReference type="FunFam" id="3.30.70.270:FF:000001">
    <property type="entry name" value="Diguanylate cyclase domain protein"/>
    <property type="match status" value="1"/>
</dbReference>
<keyword evidence="4" id="KW-1185">Reference proteome</keyword>
<dbReference type="PANTHER" id="PTHR46663">
    <property type="entry name" value="DIGUANYLATE CYCLASE DGCT-RELATED"/>
    <property type="match status" value="1"/>
</dbReference>
<keyword evidence="1" id="KW-0812">Transmembrane</keyword>
<gene>
    <name evidence="3" type="ORF">FOZ74_11300</name>
</gene>
<evidence type="ECO:0000313" key="4">
    <source>
        <dbReference type="Proteomes" id="UP000321199"/>
    </source>
</evidence>
<evidence type="ECO:0000313" key="3">
    <source>
        <dbReference type="EMBL" id="QEA13571.1"/>
    </source>
</evidence>
<protein>
    <submittedName>
        <fullName evidence="3">Diguanylate cyclase</fullName>
    </submittedName>
</protein>
<dbReference type="InterPro" id="IPR043128">
    <property type="entry name" value="Rev_trsase/Diguanyl_cyclase"/>
</dbReference>
<evidence type="ECO:0000256" key="1">
    <source>
        <dbReference type="SAM" id="Phobius"/>
    </source>
</evidence>
<accession>A0A5B8RVM9</accession>
<dbReference type="Gene3D" id="3.30.70.270">
    <property type="match status" value="1"/>
</dbReference>
<dbReference type="AlphaFoldDB" id="A0A5B8RVM9"/>
<dbReference type="InterPro" id="IPR052163">
    <property type="entry name" value="DGC-Regulatory_Protein"/>
</dbReference>